<dbReference type="SUPFAM" id="SSF52172">
    <property type="entry name" value="CheY-like"/>
    <property type="match status" value="1"/>
</dbReference>
<dbReference type="Pfam" id="PF00196">
    <property type="entry name" value="GerE"/>
    <property type="match status" value="1"/>
</dbReference>
<dbReference type="InterPro" id="IPR011006">
    <property type="entry name" value="CheY-like_superfamily"/>
</dbReference>
<dbReference type="SUPFAM" id="SSF46894">
    <property type="entry name" value="C-terminal effector domain of the bipartite response regulators"/>
    <property type="match status" value="1"/>
</dbReference>
<evidence type="ECO:0000313" key="6">
    <source>
        <dbReference type="Proteomes" id="UP000602050"/>
    </source>
</evidence>
<evidence type="ECO:0000256" key="2">
    <source>
        <dbReference type="ARBA" id="ARBA00023125"/>
    </source>
</evidence>
<dbReference type="InterPro" id="IPR000792">
    <property type="entry name" value="Tscrpt_reg_LuxR_C"/>
</dbReference>
<dbReference type="PANTHER" id="PTHR43214">
    <property type="entry name" value="TWO-COMPONENT RESPONSE REGULATOR"/>
    <property type="match status" value="1"/>
</dbReference>
<dbReference type="CDD" id="cd06170">
    <property type="entry name" value="LuxR_C_like"/>
    <property type="match status" value="1"/>
</dbReference>
<keyword evidence="3" id="KW-0804">Transcription</keyword>
<reference evidence="5" key="2">
    <citation type="submission" date="2020-09" db="EMBL/GenBank/DDBJ databases">
        <authorList>
            <person name="Sun Q."/>
            <person name="Zhou Y."/>
        </authorList>
    </citation>
    <scope>NUCLEOTIDE SEQUENCE</scope>
    <source>
        <strain evidence="5">CGMCC 1.12360</strain>
    </source>
</reference>
<dbReference type="Gene3D" id="3.40.50.2300">
    <property type="match status" value="1"/>
</dbReference>
<name>A0A8J2XJD4_9BACI</name>
<dbReference type="SMART" id="SM00421">
    <property type="entry name" value="HTH_LUXR"/>
    <property type="match status" value="1"/>
</dbReference>
<proteinExistence type="predicted"/>
<dbReference type="PROSITE" id="PS00622">
    <property type="entry name" value="HTH_LUXR_1"/>
    <property type="match status" value="1"/>
</dbReference>
<comment type="caution">
    <text evidence="5">The sequence shown here is derived from an EMBL/GenBank/DDBJ whole genome shotgun (WGS) entry which is preliminary data.</text>
</comment>
<dbReference type="InterPro" id="IPR039420">
    <property type="entry name" value="WalR-like"/>
</dbReference>
<keyword evidence="2" id="KW-0238">DNA-binding</keyword>
<dbReference type="PANTHER" id="PTHR43214:SF39">
    <property type="entry name" value="TRANSCRIPTIONAL REGULATORY PROTEIN DEGU"/>
    <property type="match status" value="1"/>
</dbReference>
<dbReference type="GO" id="GO:0003677">
    <property type="term" value="F:DNA binding"/>
    <property type="evidence" value="ECO:0007669"/>
    <property type="project" value="UniProtKB-KW"/>
</dbReference>
<dbReference type="Proteomes" id="UP000602050">
    <property type="component" value="Unassembled WGS sequence"/>
</dbReference>
<dbReference type="GO" id="GO:0006355">
    <property type="term" value="P:regulation of DNA-templated transcription"/>
    <property type="evidence" value="ECO:0007669"/>
    <property type="project" value="InterPro"/>
</dbReference>
<dbReference type="AlphaFoldDB" id="A0A8J2XJD4"/>
<evidence type="ECO:0000313" key="5">
    <source>
        <dbReference type="EMBL" id="GFZ92200.1"/>
    </source>
</evidence>
<evidence type="ECO:0000256" key="1">
    <source>
        <dbReference type="ARBA" id="ARBA00023015"/>
    </source>
</evidence>
<evidence type="ECO:0000259" key="4">
    <source>
        <dbReference type="PROSITE" id="PS50043"/>
    </source>
</evidence>
<keyword evidence="1" id="KW-0805">Transcription regulation</keyword>
<dbReference type="InterPro" id="IPR016032">
    <property type="entry name" value="Sig_transdc_resp-reg_C-effctor"/>
</dbReference>
<feature type="domain" description="HTH luxR-type" evidence="4">
    <location>
        <begin position="142"/>
        <end position="207"/>
    </location>
</feature>
<keyword evidence="6" id="KW-1185">Reference proteome</keyword>
<gene>
    <name evidence="5" type="primary">degU</name>
    <name evidence="5" type="ORF">GCM10010978_33070</name>
</gene>
<sequence>MSTITVVKGLELYKNAVISILTKTLAEHSFYVFNEDDCEKMFQQNYPTDLVFIDAAAEINLKRTIKYYKSINARITLLVPQIDEEQILQLLKFDLDGYFCERMDVKEIAAAMKMVLKGHRYIHPYLASIMYKDYLRITNRKVVRPRGLLTKREWQILLEMAKGNTNDEIAQNLMISDKTVKNHVTAILRKLEVKDRTNAVLKTIKRGWVAF</sequence>
<protein>
    <submittedName>
        <fullName evidence="5">Transcriptional regulatory protein DegU</fullName>
    </submittedName>
</protein>
<dbReference type="PROSITE" id="PS50043">
    <property type="entry name" value="HTH_LUXR_2"/>
    <property type="match status" value="1"/>
</dbReference>
<evidence type="ECO:0000256" key="3">
    <source>
        <dbReference type="ARBA" id="ARBA00023163"/>
    </source>
</evidence>
<reference evidence="5" key="1">
    <citation type="journal article" date="2014" name="Int. J. Syst. Evol. Microbiol.">
        <title>Complete genome sequence of Corynebacterium casei LMG S-19264T (=DSM 44701T), isolated from a smear-ripened cheese.</title>
        <authorList>
            <consortium name="US DOE Joint Genome Institute (JGI-PGF)"/>
            <person name="Walter F."/>
            <person name="Albersmeier A."/>
            <person name="Kalinowski J."/>
            <person name="Ruckert C."/>
        </authorList>
    </citation>
    <scope>NUCLEOTIDE SEQUENCE</scope>
    <source>
        <strain evidence="5">CGMCC 1.12360</strain>
    </source>
</reference>
<dbReference type="EMBL" id="BMEV01000133">
    <property type="protein sequence ID" value="GFZ92200.1"/>
    <property type="molecule type" value="Genomic_DNA"/>
</dbReference>
<accession>A0A8J2XJD4</accession>
<dbReference type="RefSeq" id="WP_188393493.1">
    <property type="nucleotide sequence ID" value="NZ_BMEV01000133.1"/>
</dbReference>
<dbReference type="PRINTS" id="PR00038">
    <property type="entry name" value="HTHLUXR"/>
</dbReference>
<organism evidence="5 6">
    <name type="scientific">Compostibacillus humi</name>
    <dbReference type="NCBI Taxonomy" id="1245525"/>
    <lineage>
        <taxon>Bacteria</taxon>
        <taxon>Bacillati</taxon>
        <taxon>Bacillota</taxon>
        <taxon>Bacilli</taxon>
        <taxon>Bacillales</taxon>
        <taxon>Bacillaceae</taxon>
        <taxon>Compostibacillus</taxon>
    </lineage>
</organism>